<keyword evidence="4" id="KW-0539">Nucleus</keyword>
<comment type="subcellular location">
    <subcellularLocation>
        <location evidence="1">Nucleus</location>
    </subcellularLocation>
</comment>
<keyword evidence="7" id="KW-1185">Reference proteome</keyword>
<dbReference type="PANTHER" id="PTHR46412">
    <property type="entry name" value="BES1-INTERACTING MYC-LIKE PROTEIN"/>
    <property type="match status" value="1"/>
</dbReference>
<evidence type="ECO:0000256" key="2">
    <source>
        <dbReference type="ARBA" id="ARBA00023015"/>
    </source>
</evidence>
<proteinExistence type="predicted"/>
<dbReference type="GO" id="GO:0006351">
    <property type="term" value="P:DNA-templated transcription"/>
    <property type="evidence" value="ECO:0007669"/>
    <property type="project" value="InterPro"/>
</dbReference>
<comment type="caution">
    <text evidence="6">The sequence shown here is derived from an EMBL/GenBank/DDBJ whole genome shotgun (WGS) entry which is preliminary data.</text>
</comment>
<dbReference type="GO" id="GO:0005634">
    <property type="term" value="C:nucleus"/>
    <property type="evidence" value="ECO:0007669"/>
    <property type="project" value="UniProtKB-SubCell"/>
</dbReference>
<reference evidence="6 7" key="1">
    <citation type="journal article" date="2019" name="Plant Biotechnol. J.">
        <title>The red bayberry genome and genetic basis of sex determination.</title>
        <authorList>
            <person name="Jia H.M."/>
            <person name="Jia H.J."/>
            <person name="Cai Q.L."/>
            <person name="Wang Y."/>
            <person name="Zhao H.B."/>
            <person name="Yang W.F."/>
            <person name="Wang G.Y."/>
            <person name="Li Y.H."/>
            <person name="Zhan D.L."/>
            <person name="Shen Y.T."/>
            <person name="Niu Q.F."/>
            <person name="Chang L."/>
            <person name="Qiu J."/>
            <person name="Zhao L."/>
            <person name="Xie H.B."/>
            <person name="Fu W.Y."/>
            <person name="Jin J."/>
            <person name="Li X.W."/>
            <person name="Jiao Y."/>
            <person name="Zhou C.C."/>
            <person name="Tu T."/>
            <person name="Chai C.Y."/>
            <person name="Gao J.L."/>
            <person name="Fan L.J."/>
            <person name="van de Weg E."/>
            <person name="Wang J.Y."/>
            <person name="Gao Z.S."/>
        </authorList>
    </citation>
    <scope>NUCLEOTIDE SEQUENCE [LARGE SCALE GENOMIC DNA]</scope>
    <source>
        <tissue evidence="6">Leaves</tissue>
    </source>
</reference>
<dbReference type="AlphaFoldDB" id="A0A6A1VJI7"/>
<evidence type="ECO:0000313" key="6">
    <source>
        <dbReference type="EMBL" id="KAB1212775.1"/>
    </source>
</evidence>
<keyword evidence="3" id="KW-0804">Transcription</keyword>
<dbReference type="InterPro" id="IPR036638">
    <property type="entry name" value="HLH_DNA-bd_sf"/>
</dbReference>
<dbReference type="Gene3D" id="4.10.280.10">
    <property type="entry name" value="Helix-loop-helix DNA-binding domain"/>
    <property type="match status" value="1"/>
</dbReference>
<evidence type="ECO:0000256" key="5">
    <source>
        <dbReference type="SAM" id="MobiDB-lite"/>
    </source>
</evidence>
<dbReference type="GO" id="GO:0003700">
    <property type="term" value="F:DNA-binding transcription factor activity"/>
    <property type="evidence" value="ECO:0007669"/>
    <property type="project" value="InterPro"/>
</dbReference>
<evidence type="ECO:0000313" key="7">
    <source>
        <dbReference type="Proteomes" id="UP000516437"/>
    </source>
</evidence>
<dbReference type="GO" id="GO:0046983">
    <property type="term" value="F:protein dimerization activity"/>
    <property type="evidence" value="ECO:0007669"/>
    <property type="project" value="InterPro"/>
</dbReference>
<gene>
    <name evidence="6" type="ORF">CJ030_MR5G011875</name>
</gene>
<name>A0A6A1VJI7_9ROSI</name>
<dbReference type="Proteomes" id="UP000516437">
    <property type="component" value="Chromosome 5"/>
</dbReference>
<evidence type="ECO:0000256" key="3">
    <source>
        <dbReference type="ARBA" id="ARBA00023163"/>
    </source>
</evidence>
<protein>
    <submittedName>
        <fullName evidence="6">Transcription factor BIM1</fullName>
    </submittedName>
</protein>
<feature type="compositionally biased region" description="Basic and acidic residues" evidence="5">
    <location>
        <begin position="244"/>
        <end position="256"/>
    </location>
</feature>
<evidence type="ECO:0000256" key="1">
    <source>
        <dbReference type="ARBA" id="ARBA00004123"/>
    </source>
</evidence>
<evidence type="ECO:0000256" key="4">
    <source>
        <dbReference type="ARBA" id="ARBA00023242"/>
    </source>
</evidence>
<keyword evidence="2" id="KW-0805">Transcription regulation</keyword>
<organism evidence="6 7">
    <name type="scientific">Morella rubra</name>
    <name type="common">Chinese bayberry</name>
    <dbReference type="NCBI Taxonomy" id="262757"/>
    <lineage>
        <taxon>Eukaryota</taxon>
        <taxon>Viridiplantae</taxon>
        <taxon>Streptophyta</taxon>
        <taxon>Embryophyta</taxon>
        <taxon>Tracheophyta</taxon>
        <taxon>Spermatophyta</taxon>
        <taxon>Magnoliopsida</taxon>
        <taxon>eudicotyledons</taxon>
        <taxon>Gunneridae</taxon>
        <taxon>Pentapetalae</taxon>
        <taxon>rosids</taxon>
        <taxon>fabids</taxon>
        <taxon>Fagales</taxon>
        <taxon>Myricaceae</taxon>
        <taxon>Morella</taxon>
    </lineage>
</organism>
<dbReference type="OrthoDB" id="690068at2759"/>
<dbReference type="EMBL" id="RXIC02000023">
    <property type="protein sequence ID" value="KAB1212775.1"/>
    <property type="molecule type" value="Genomic_DNA"/>
</dbReference>
<dbReference type="PANTHER" id="PTHR46412:SF3">
    <property type="entry name" value="TRANSCRIPTION FACTOR BIM1"/>
    <property type="match status" value="1"/>
</dbReference>
<sequence length="263" mass="29065">MELPQPRPFGTEGRKATHDFLSLYSHSTAQQDPRPPSQGGYLQTHDFLQPLERIGKTNAKEEIAVVSTAVEKQTPPAIPSVEHTLPGGIGTYSISHISYFNQRTTKPEGTIFTVAQASSTDRNDENSNCSSYTGSGFTLWEESAMKRGRTGKENAGENPVVRGVVHIYGNVNRATGKKSKSFMEMIKSANGGISQDDDLDEEEEFVLKKEPSPAVTITHECELRVKVDGKSSDQKANTPRSKHSATEQRRRSKINDRQVFLLT</sequence>
<accession>A0A6A1VJI7</accession>
<feature type="region of interest" description="Disordered" evidence="5">
    <location>
        <begin position="226"/>
        <end position="263"/>
    </location>
</feature>
<dbReference type="InterPro" id="IPR044295">
    <property type="entry name" value="BIM1/2/3"/>
</dbReference>